<dbReference type="PANTHER" id="PTHR35894">
    <property type="entry name" value="GENERAL SECRETION PATHWAY PROTEIN A-RELATED"/>
    <property type="match status" value="1"/>
</dbReference>
<dbReference type="Pfam" id="PF13401">
    <property type="entry name" value="AAA_22"/>
    <property type="match status" value="1"/>
</dbReference>
<dbReference type="InterPro" id="IPR007730">
    <property type="entry name" value="SPOR-like_dom"/>
</dbReference>
<reference evidence="2" key="1">
    <citation type="submission" date="2022-06" db="EMBL/GenBank/DDBJ databases">
        <title>Alkalimarinus sp. nov., isolated from gut of a Alitta virens.</title>
        <authorList>
            <person name="Yang A.I."/>
            <person name="Shin N.-R."/>
        </authorList>
    </citation>
    <scope>NUCLEOTIDE SEQUENCE</scope>
    <source>
        <strain evidence="2">A2M4</strain>
    </source>
</reference>
<evidence type="ECO:0000313" key="2">
    <source>
        <dbReference type="EMBL" id="UZE95633.1"/>
    </source>
</evidence>
<dbReference type="InterPro" id="IPR003593">
    <property type="entry name" value="AAA+_ATPase"/>
</dbReference>
<feature type="domain" description="SPOR" evidence="1">
    <location>
        <begin position="474"/>
        <end position="552"/>
    </location>
</feature>
<dbReference type="PANTHER" id="PTHR35894:SF1">
    <property type="entry name" value="PHOSPHORIBULOKINASE _ URIDINE KINASE FAMILY"/>
    <property type="match status" value="1"/>
</dbReference>
<dbReference type="EMBL" id="CP100390">
    <property type="protein sequence ID" value="UZE95633.1"/>
    <property type="molecule type" value="Genomic_DNA"/>
</dbReference>
<evidence type="ECO:0000259" key="1">
    <source>
        <dbReference type="PROSITE" id="PS51724"/>
    </source>
</evidence>
<name>A0ABY6N0K3_9ALTE</name>
<dbReference type="Pfam" id="PF05036">
    <property type="entry name" value="SPOR"/>
    <property type="match status" value="1"/>
</dbReference>
<dbReference type="InterPro" id="IPR027417">
    <property type="entry name" value="P-loop_NTPase"/>
</dbReference>
<organism evidence="2 3">
    <name type="scientific">Alkalimarinus alittae</name>
    <dbReference type="NCBI Taxonomy" id="2961619"/>
    <lineage>
        <taxon>Bacteria</taxon>
        <taxon>Pseudomonadati</taxon>
        <taxon>Pseudomonadota</taxon>
        <taxon>Gammaproteobacteria</taxon>
        <taxon>Alteromonadales</taxon>
        <taxon>Alteromonadaceae</taxon>
        <taxon>Alkalimarinus</taxon>
    </lineage>
</organism>
<proteinExistence type="predicted"/>
<dbReference type="PROSITE" id="PS51724">
    <property type="entry name" value="SPOR"/>
    <property type="match status" value="1"/>
</dbReference>
<sequence length="556" mass="60433">MNAAVTESDHKLSLNDQLRDKYQLKTEPFGEATSLFFQGAQRQHNLETLRHLVSYGDMVLVLTGASGSGKSTLISELGRHIVDGIRVIALNPTLIASPRKLTFELCKRLDLQLVEGEPVSRTMARVLDACAHNAAKSERLLLVVDDAHKINKDSFKLLLSTFRDLGSDSGICLLVSGRQEILQSITQEGVDPTTCSWIHQIHLKPFSQDDAETYVRLRLARAGSKVEPVLTDVQKKALSVLGKGCPGRINRIAPAVLLDSFELASPKKSSPKGLSWLLVGIVASLLVSFAVIGHQYNLFSSSDVERVTTGEVVRVESRVANDAQGDLLAKSREEIDIKLKQAEIKAGSLPAIAELIDVGAVEGNVGDDLAVAATEAQTVSSSISKPTVDVAGEPVYTAEGVIQASPIVEDIAKPEKVEKAPTTKPVAPEVSAEKVELSAKTEKLNREGEANAIVNNATVSTRHSRFRGGDWVSTQSKGSYTIQVLGSRNEQTATKYIDSERASKELLYIESTYKEKPWFVVLLGVYPNKAAAKAEMARLPRSIKKQKPWVRSLEGL</sequence>
<keyword evidence="3" id="KW-1185">Reference proteome</keyword>
<dbReference type="Gene3D" id="3.30.70.1070">
    <property type="entry name" value="Sporulation related repeat"/>
    <property type="match status" value="1"/>
</dbReference>
<dbReference type="Gene3D" id="3.40.50.300">
    <property type="entry name" value="P-loop containing nucleotide triphosphate hydrolases"/>
    <property type="match status" value="1"/>
</dbReference>
<evidence type="ECO:0000313" key="3">
    <source>
        <dbReference type="Proteomes" id="UP001163739"/>
    </source>
</evidence>
<dbReference type="SUPFAM" id="SSF52540">
    <property type="entry name" value="P-loop containing nucleoside triphosphate hydrolases"/>
    <property type="match status" value="1"/>
</dbReference>
<dbReference type="InterPro" id="IPR052026">
    <property type="entry name" value="ExeA_AAA_ATPase_DNA-bind"/>
</dbReference>
<accession>A0ABY6N0K3</accession>
<dbReference type="SMART" id="SM00382">
    <property type="entry name" value="AAA"/>
    <property type="match status" value="1"/>
</dbReference>
<protein>
    <submittedName>
        <fullName evidence="2">AAA family ATPase</fullName>
    </submittedName>
</protein>
<gene>
    <name evidence="2" type="ORF">NKI27_16460</name>
</gene>
<dbReference type="Proteomes" id="UP001163739">
    <property type="component" value="Chromosome"/>
</dbReference>
<dbReference type="RefSeq" id="WP_265047122.1">
    <property type="nucleotide sequence ID" value="NZ_CP100390.1"/>
</dbReference>
<dbReference type="InterPro" id="IPR036680">
    <property type="entry name" value="SPOR-like_sf"/>
</dbReference>
<dbReference type="InterPro" id="IPR049945">
    <property type="entry name" value="AAA_22"/>
</dbReference>